<organism evidence="1 2">
    <name type="scientific">Nicoliella lavandulae</name>
    <dbReference type="NCBI Taxonomy" id="3082954"/>
    <lineage>
        <taxon>Bacteria</taxon>
        <taxon>Bacillati</taxon>
        <taxon>Bacillota</taxon>
        <taxon>Bacilli</taxon>
        <taxon>Lactobacillales</taxon>
        <taxon>Lactobacillaceae</taxon>
        <taxon>Nicoliella</taxon>
    </lineage>
</organism>
<dbReference type="RefSeq" id="WP_339960868.1">
    <property type="nucleotide sequence ID" value="NZ_JAWMWH010000003.1"/>
</dbReference>
<evidence type="ECO:0000313" key="2">
    <source>
        <dbReference type="Proteomes" id="UP001370590"/>
    </source>
</evidence>
<evidence type="ECO:0000313" key="1">
    <source>
        <dbReference type="EMBL" id="MEJ6401020.1"/>
    </source>
</evidence>
<proteinExistence type="predicted"/>
<gene>
    <name evidence="1" type="ORF">R4146_07675</name>
</gene>
<keyword evidence="2" id="KW-1185">Reference proteome</keyword>
<accession>A0ABU8SN78</accession>
<name>A0ABU8SN78_9LACO</name>
<reference evidence="1 2" key="1">
    <citation type="submission" date="2023-10" db="EMBL/GenBank/DDBJ databases">
        <title>Nicoliella lavandulae sp. nov. isolated from Lavandula angustifolia flowers.</title>
        <authorList>
            <person name="Alcantara C."/>
            <person name="Zuniga M."/>
            <person name="Landete J.M."/>
            <person name="Monedero V."/>
        </authorList>
    </citation>
    <scope>NUCLEOTIDE SEQUENCE [LARGE SCALE GENOMIC DNA]</scope>
    <source>
        <strain evidence="1 2">Es01</strain>
    </source>
</reference>
<dbReference type="EMBL" id="JAWMWH010000003">
    <property type="protein sequence ID" value="MEJ6401020.1"/>
    <property type="molecule type" value="Genomic_DNA"/>
</dbReference>
<dbReference type="NCBIfam" id="TIGR01637">
    <property type="entry name" value="phage_arpU"/>
    <property type="match status" value="1"/>
</dbReference>
<dbReference type="InterPro" id="IPR006524">
    <property type="entry name" value="ArpU-like"/>
</dbReference>
<sequence length="157" mass="18482">MQTSFFSRVDKAKSINRAETMLRDYQNYRQLSRRPQIQTLQSPTISDMPTGHAYGNTNEDKIIKYLSRQEEAKMYCMVCTRTIEAIESDVYKSILTDLYIRPIKPNSVIWDKMGYSESRFYDLRKESLLVYSEVCPGIPTFDDDGVLKYEELLVYRK</sequence>
<comment type="caution">
    <text evidence="1">The sequence shown here is derived from an EMBL/GenBank/DDBJ whole genome shotgun (WGS) entry which is preliminary data.</text>
</comment>
<protein>
    <submittedName>
        <fullName evidence="1">ArpU family phage packaging/lysis transcriptional regulator</fullName>
    </submittedName>
</protein>
<dbReference type="Proteomes" id="UP001370590">
    <property type="component" value="Unassembled WGS sequence"/>
</dbReference>